<keyword evidence="2" id="KW-0560">Oxidoreductase</keyword>
<evidence type="ECO:0000313" key="2">
    <source>
        <dbReference type="EMBL" id="MBB5823737.1"/>
    </source>
</evidence>
<keyword evidence="3" id="KW-1185">Reference proteome</keyword>
<gene>
    <name evidence="2" type="ORF">F4562_006799</name>
</gene>
<dbReference type="InterPro" id="IPR036291">
    <property type="entry name" value="NAD(P)-bd_dom_sf"/>
</dbReference>
<accession>A0A7W9MJX6</accession>
<dbReference type="AlphaFoldDB" id="A0A7W9MJX6"/>
<comment type="caution">
    <text evidence="2">The sequence shown here is derived from an EMBL/GenBank/DDBJ whole genome shotgun (WGS) entry which is preliminary data.</text>
</comment>
<dbReference type="GO" id="GO:0004316">
    <property type="term" value="F:3-oxoacyl-[acyl-carrier-protein] reductase (NADPH) activity"/>
    <property type="evidence" value="ECO:0007669"/>
    <property type="project" value="UniProtKB-EC"/>
</dbReference>
<dbReference type="Pfam" id="PF13561">
    <property type="entry name" value="adh_short_C2"/>
    <property type="match status" value="1"/>
</dbReference>
<dbReference type="EMBL" id="JACHMP010000001">
    <property type="protein sequence ID" value="MBB5823737.1"/>
    <property type="molecule type" value="Genomic_DNA"/>
</dbReference>
<dbReference type="PRINTS" id="PR00081">
    <property type="entry name" value="GDHRDH"/>
</dbReference>
<dbReference type="RefSeq" id="WP_184548517.1">
    <property type="nucleotide sequence ID" value="NZ_JACHMP010000001.1"/>
</dbReference>
<reference evidence="2 3" key="1">
    <citation type="submission" date="2020-08" db="EMBL/GenBank/DDBJ databases">
        <title>Sequencing the genomes of 1000 actinobacteria strains.</title>
        <authorList>
            <person name="Klenk H.-P."/>
        </authorList>
    </citation>
    <scope>NUCLEOTIDE SEQUENCE [LARGE SCALE GENOMIC DNA]</scope>
    <source>
        <strain evidence="2 3">DSM 46887</strain>
    </source>
</reference>
<dbReference type="SUPFAM" id="SSF51735">
    <property type="entry name" value="NAD(P)-binding Rossmann-fold domains"/>
    <property type="match status" value="1"/>
</dbReference>
<organism evidence="2 3">
    <name type="scientific">Streptosporangium becharense</name>
    <dbReference type="NCBI Taxonomy" id="1816182"/>
    <lineage>
        <taxon>Bacteria</taxon>
        <taxon>Bacillati</taxon>
        <taxon>Actinomycetota</taxon>
        <taxon>Actinomycetes</taxon>
        <taxon>Streptosporangiales</taxon>
        <taxon>Streptosporangiaceae</taxon>
        <taxon>Streptosporangium</taxon>
    </lineage>
</organism>
<evidence type="ECO:0000256" key="1">
    <source>
        <dbReference type="ARBA" id="ARBA00006484"/>
    </source>
</evidence>
<comment type="similarity">
    <text evidence="1">Belongs to the short-chain dehydrogenases/reductases (SDR) family.</text>
</comment>
<protein>
    <submittedName>
        <fullName evidence="2">3-oxoacyl-[acyl-carrier protein] reductase</fullName>
        <ecNumber evidence="2">1.1.1.100</ecNumber>
    </submittedName>
</protein>
<dbReference type="InterPro" id="IPR002347">
    <property type="entry name" value="SDR_fam"/>
</dbReference>
<name>A0A7W9MJX6_9ACTN</name>
<sequence>MDLGLENKVALVAGGSSGLGLAAARELALEGAHVAIGARDPDRLAAAERDLKEVARGRVHTTGVDITDGAAARRWVDEVAADFGALHIVLISGGGPPVGTASRFEPAEYRAAVDAVLLPAVELALAALPHLRAAGWGRLLFVASETASVPIAPLALSGVTRAAIVRFAQSLAAEVGRDGITVNVLAPGTTRTPPVERAAAKLAGDGDAEERLRAMGSHNALGRPARPEEFAAVAAFLAGERASYVTGGVHPVDGGAGVMGPELPHLTDVRKDTFT</sequence>
<proteinExistence type="inferred from homology"/>
<dbReference type="Gene3D" id="3.40.50.720">
    <property type="entry name" value="NAD(P)-binding Rossmann-like Domain"/>
    <property type="match status" value="1"/>
</dbReference>
<evidence type="ECO:0000313" key="3">
    <source>
        <dbReference type="Proteomes" id="UP000540685"/>
    </source>
</evidence>
<dbReference type="EC" id="1.1.1.100" evidence="2"/>
<dbReference type="PANTHER" id="PTHR42879">
    <property type="entry name" value="3-OXOACYL-(ACYL-CARRIER-PROTEIN) REDUCTASE"/>
    <property type="match status" value="1"/>
</dbReference>
<dbReference type="PANTHER" id="PTHR42879:SF6">
    <property type="entry name" value="NADPH-DEPENDENT REDUCTASE BACG"/>
    <property type="match status" value="1"/>
</dbReference>
<dbReference type="Proteomes" id="UP000540685">
    <property type="component" value="Unassembled WGS sequence"/>
</dbReference>
<dbReference type="InterPro" id="IPR050259">
    <property type="entry name" value="SDR"/>
</dbReference>